<dbReference type="OrthoDB" id="9795593at2"/>
<name>A0A558C604_9PSEU</name>
<dbReference type="RefSeq" id="WP_144590575.1">
    <property type="nucleotide sequence ID" value="NZ_VJWX01000235.1"/>
</dbReference>
<evidence type="ECO:0000259" key="1">
    <source>
        <dbReference type="Pfam" id="PF03992"/>
    </source>
</evidence>
<evidence type="ECO:0000313" key="3">
    <source>
        <dbReference type="Proteomes" id="UP000320011"/>
    </source>
</evidence>
<dbReference type="Pfam" id="PF03992">
    <property type="entry name" value="ABM"/>
    <property type="match status" value="1"/>
</dbReference>
<keyword evidence="3" id="KW-1185">Reference proteome</keyword>
<accession>A0A558C604</accession>
<gene>
    <name evidence="2" type="ORF">FNH05_21860</name>
</gene>
<sequence length="108" mass="11855">MDNHYVVIIPIEIDDESEDAYLAMWQDGAELMAAQPGFVRASMFRTVVPGSRFTLVTVAEWETAGHWAEAMNVCPMLAQRTAVVHASGYEAIRTVLPRSEKGGTRTAG</sequence>
<dbReference type="InterPro" id="IPR011008">
    <property type="entry name" value="Dimeric_a/b-barrel"/>
</dbReference>
<dbReference type="EMBL" id="VJWX01000235">
    <property type="protein sequence ID" value="TVT44052.1"/>
    <property type="molecule type" value="Genomic_DNA"/>
</dbReference>
<evidence type="ECO:0000313" key="2">
    <source>
        <dbReference type="EMBL" id="TVT44052.1"/>
    </source>
</evidence>
<organism evidence="2 3">
    <name type="scientific">Amycolatopsis rhizosphaerae</name>
    <dbReference type="NCBI Taxonomy" id="2053003"/>
    <lineage>
        <taxon>Bacteria</taxon>
        <taxon>Bacillati</taxon>
        <taxon>Actinomycetota</taxon>
        <taxon>Actinomycetes</taxon>
        <taxon>Pseudonocardiales</taxon>
        <taxon>Pseudonocardiaceae</taxon>
        <taxon>Amycolatopsis</taxon>
    </lineage>
</organism>
<dbReference type="Gene3D" id="3.30.70.100">
    <property type="match status" value="1"/>
</dbReference>
<feature type="domain" description="ABM" evidence="1">
    <location>
        <begin position="5"/>
        <end position="69"/>
    </location>
</feature>
<dbReference type="InterPro" id="IPR007138">
    <property type="entry name" value="ABM_dom"/>
</dbReference>
<protein>
    <recommendedName>
        <fullName evidence="1">ABM domain-containing protein</fullName>
    </recommendedName>
</protein>
<dbReference type="Proteomes" id="UP000320011">
    <property type="component" value="Unassembled WGS sequence"/>
</dbReference>
<comment type="caution">
    <text evidence="2">The sequence shown here is derived from an EMBL/GenBank/DDBJ whole genome shotgun (WGS) entry which is preliminary data.</text>
</comment>
<dbReference type="AlphaFoldDB" id="A0A558C604"/>
<proteinExistence type="predicted"/>
<reference evidence="2 3" key="2">
    <citation type="submission" date="2019-08" db="EMBL/GenBank/DDBJ databases">
        <title>Amycolatopsis acidicola sp. nov., isolated from peat swamp forest soil.</title>
        <authorList>
            <person name="Srisuk N."/>
        </authorList>
    </citation>
    <scope>NUCLEOTIDE SEQUENCE [LARGE SCALE GENOMIC DNA]</scope>
    <source>
        <strain evidence="2 3">TBRC 6029</strain>
    </source>
</reference>
<dbReference type="SUPFAM" id="SSF54909">
    <property type="entry name" value="Dimeric alpha+beta barrel"/>
    <property type="match status" value="1"/>
</dbReference>
<reference evidence="2 3" key="1">
    <citation type="submission" date="2019-07" db="EMBL/GenBank/DDBJ databases">
        <authorList>
            <person name="Duangmal K."/>
            <person name="Teo W.F.A."/>
        </authorList>
    </citation>
    <scope>NUCLEOTIDE SEQUENCE [LARGE SCALE GENOMIC DNA]</scope>
    <source>
        <strain evidence="2 3">TBRC 6029</strain>
    </source>
</reference>